<dbReference type="InterPro" id="IPR004846">
    <property type="entry name" value="T2SS/T3SS_dom"/>
</dbReference>
<evidence type="ECO:0000256" key="5">
    <source>
        <dbReference type="RuleBase" id="RU004003"/>
    </source>
</evidence>
<evidence type="ECO:0000259" key="6">
    <source>
        <dbReference type="SMART" id="SM00965"/>
    </source>
</evidence>
<dbReference type="Pfam" id="PF07660">
    <property type="entry name" value="STN"/>
    <property type="match status" value="1"/>
</dbReference>
<comment type="caution">
    <text evidence="7">The sequence shown here is derived from an EMBL/GenBank/DDBJ whole genome shotgun (WGS) entry which is preliminary data.</text>
</comment>
<evidence type="ECO:0000256" key="1">
    <source>
        <dbReference type="ARBA" id="ARBA00004370"/>
    </source>
</evidence>
<dbReference type="PRINTS" id="PR00811">
    <property type="entry name" value="BCTERIALGSPD"/>
</dbReference>
<dbReference type="InterPro" id="IPR001775">
    <property type="entry name" value="GspD/PilQ"/>
</dbReference>
<dbReference type="Pfam" id="PF00263">
    <property type="entry name" value="Secretin"/>
    <property type="match status" value="1"/>
</dbReference>
<keyword evidence="2" id="KW-0813">Transport</keyword>
<sequence length="510" mass="56758">MKKTILLIVIFLFAGSKVACFNKKKEGLKKMPIPHVATQKPWEIMPMEELPVTQMVEEVKEREKFYSLSVKDMKLRDVLFVFARELPEYNIVVDPDVTGRVTVDFKDLPLGKVLAVLLEPLNLEYTIEDNLLRISNPRMVTRTFEFVYSTASRTSKSTVMAVTGAVDEEGGSGASFGSVETEETVDVWVELESGIKDLLSDTGRSIINKRVGYITVTDYRSNMKRIEEYIDLFKTSVKTMIHIRAKLLEVTLKEGSEFGINWDATLKQIGFLSGKSNPLTINQDFAPALEQETGPTGESRTGDVAELFQLSIDHRDFDFVIRALETQGKVTVLSAPEISTLNGQKAILSSVTQDVFFESQQSGTGGDPLTTITAEAFTFGVYLDVTPHVDSEGMITMEVHPSVSSFIAIRTSGDASRPAIDTRETETVVTIKDGETVIIAGLMKDDIKENISKIPLLGDIPYIGKAFRRETKSNNKTELVILISPTIVGPRAKDFGTIREKYKILKKQFP</sequence>
<dbReference type="InterPro" id="IPR011662">
    <property type="entry name" value="Secretin/TonB_short_N"/>
</dbReference>
<evidence type="ECO:0000313" key="8">
    <source>
        <dbReference type="Proteomes" id="UP000094056"/>
    </source>
</evidence>
<reference evidence="7 8" key="1">
    <citation type="submission" date="2016-07" db="EMBL/GenBank/DDBJ databases">
        <title>Draft genome of Scalindua rubra, obtained from a brine-seawater interface in the Red Sea, sheds light on salt adaptation in anammox bacteria.</title>
        <authorList>
            <person name="Speth D.R."/>
            <person name="Lagkouvardos I."/>
            <person name="Wang Y."/>
            <person name="Qian P.-Y."/>
            <person name="Dutilh B.E."/>
            <person name="Jetten M.S."/>
        </authorList>
    </citation>
    <scope>NUCLEOTIDE SEQUENCE [LARGE SCALE GENOMIC DNA]</scope>
    <source>
        <strain evidence="7">BSI-1</strain>
    </source>
</reference>
<organism evidence="7 8">
    <name type="scientific">Candidatus Scalindua rubra</name>
    <dbReference type="NCBI Taxonomy" id="1872076"/>
    <lineage>
        <taxon>Bacteria</taxon>
        <taxon>Pseudomonadati</taxon>
        <taxon>Planctomycetota</taxon>
        <taxon>Candidatus Brocadiia</taxon>
        <taxon>Candidatus Brocadiales</taxon>
        <taxon>Candidatus Scalinduaceae</taxon>
        <taxon>Candidatus Scalindua</taxon>
    </lineage>
</organism>
<dbReference type="AlphaFoldDB" id="A0A1E3XC99"/>
<protein>
    <submittedName>
        <fullName evidence="7">General secretion pathway protein D</fullName>
    </submittedName>
</protein>
<keyword evidence="3" id="KW-0472">Membrane</keyword>
<feature type="domain" description="Secretin/TonB short N-terminal" evidence="6">
    <location>
        <begin position="89"/>
        <end position="137"/>
    </location>
</feature>
<name>A0A1E3XC99_9BACT</name>
<proteinExistence type="inferred from homology"/>
<dbReference type="EMBL" id="MAYW01000033">
    <property type="protein sequence ID" value="ODS33267.1"/>
    <property type="molecule type" value="Genomic_DNA"/>
</dbReference>
<comment type="similarity">
    <text evidence="5">Belongs to the bacterial secretin family.</text>
</comment>
<dbReference type="InterPro" id="IPR038591">
    <property type="entry name" value="NolW-like_sf"/>
</dbReference>
<gene>
    <name evidence="7" type="primary">pulD</name>
    <name evidence="7" type="ORF">SCARUB_01588</name>
</gene>
<dbReference type="InterPro" id="IPR050810">
    <property type="entry name" value="Bact_Secretion_Sys_Channel"/>
</dbReference>
<comment type="subcellular location">
    <subcellularLocation>
        <location evidence="1">Membrane</location>
    </subcellularLocation>
</comment>
<dbReference type="Gene3D" id="3.30.1370.120">
    <property type="match status" value="1"/>
</dbReference>
<evidence type="ECO:0000256" key="2">
    <source>
        <dbReference type="ARBA" id="ARBA00022448"/>
    </source>
</evidence>
<evidence type="ECO:0000256" key="3">
    <source>
        <dbReference type="ARBA" id="ARBA00023136"/>
    </source>
</evidence>
<dbReference type="PANTHER" id="PTHR30332">
    <property type="entry name" value="PROBABLE GENERAL SECRETION PATHWAY PROTEIN D"/>
    <property type="match status" value="1"/>
</dbReference>
<keyword evidence="4" id="KW-0998">Cell outer membrane</keyword>
<dbReference type="PANTHER" id="PTHR30332:SF17">
    <property type="entry name" value="TYPE IV PILIATION SYSTEM PROTEIN DR_0774-RELATED"/>
    <property type="match status" value="1"/>
</dbReference>
<evidence type="ECO:0000256" key="4">
    <source>
        <dbReference type="ARBA" id="ARBA00023237"/>
    </source>
</evidence>
<dbReference type="Proteomes" id="UP000094056">
    <property type="component" value="Unassembled WGS sequence"/>
</dbReference>
<dbReference type="GO" id="GO:0015627">
    <property type="term" value="C:type II protein secretion system complex"/>
    <property type="evidence" value="ECO:0007669"/>
    <property type="project" value="TreeGrafter"/>
</dbReference>
<dbReference type="SMART" id="SM00965">
    <property type="entry name" value="STN"/>
    <property type="match status" value="1"/>
</dbReference>
<evidence type="ECO:0000313" key="7">
    <source>
        <dbReference type="EMBL" id="ODS33267.1"/>
    </source>
</evidence>
<dbReference type="GO" id="GO:0019867">
    <property type="term" value="C:outer membrane"/>
    <property type="evidence" value="ECO:0007669"/>
    <property type="project" value="InterPro"/>
</dbReference>
<dbReference type="GO" id="GO:0009306">
    <property type="term" value="P:protein secretion"/>
    <property type="evidence" value="ECO:0007669"/>
    <property type="project" value="InterPro"/>
</dbReference>
<accession>A0A1E3XC99</accession>